<feature type="transmembrane region" description="Helical" evidence="6">
    <location>
        <begin position="263"/>
        <end position="283"/>
    </location>
</feature>
<gene>
    <name evidence="9" type="ORF">SAPINGB_P003222</name>
</gene>
<dbReference type="InterPro" id="IPR045231">
    <property type="entry name" value="Yip1/4-like"/>
</dbReference>
<evidence type="ECO:0000256" key="1">
    <source>
        <dbReference type="ARBA" id="ARBA00004141"/>
    </source>
</evidence>
<evidence type="ECO:0000259" key="8">
    <source>
        <dbReference type="Pfam" id="PF04893"/>
    </source>
</evidence>
<dbReference type="Proteomes" id="UP000398389">
    <property type="component" value="Unassembled WGS sequence"/>
</dbReference>
<evidence type="ECO:0000256" key="2">
    <source>
        <dbReference type="ARBA" id="ARBA00010596"/>
    </source>
</evidence>
<dbReference type="GeneID" id="43582040"/>
<dbReference type="PANTHER" id="PTHR21236:SF1">
    <property type="entry name" value="PROTEIN YIPF6"/>
    <property type="match status" value="1"/>
</dbReference>
<evidence type="ECO:0000313" key="10">
    <source>
        <dbReference type="Proteomes" id="UP000398389"/>
    </source>
</evidence>
<comment type="similarity">
    <text evidence="2 6">Belongs to the YIP1 family.</text>
</comment>
<dbReference type="OrthoDB" id="411251at2759"/>
<evidence type="ECO:0000256" key="4">
    <source>
        <dbReference type="ARBA" id="ARBA00022989"/>
    </source>
</evidence>
<feature type="transmembrane region" description="Helical" evidence="6">
    <location>
        <begin position="182"/>
        <end position="201"/>
    </location>
</feature>
<organism evidence="9 10">
    <name type="scientific">Magnusiomyces paraingens</name>
    <dbReference type="NCBI Taxonomy" id="2606893"/>
    <lineage>
        <taxon>Eukaryota</taxon>
        <taxon>Fungi</taxon>
        <taxon>Dikarya</taxon>
        <taxon>Ascomycota</taxon>
        <taxon>Saccharomycotina</taxon>
        <taxon>Dipodascomycetes</taxon>
        <taxon>Dipodascales</taxon>
        <taxon>Dipodascaceae</taxon>
        <taxon>Magnusiomyces</taxon>
    </lineage>
</organism>
<keyword evidence="5 6" id="KW-0472">Membrane</keyword>
<feature type="domain" description="Yip1" evidence="8">
    <location>
        <begin position="173"/>
        <end position="312"/>
    </location>
</feature>
<feature type="transmembrane region" description="Helical" evidence="6">
    <location>
        <begin position="235"/>
        <end position="256"/>
    </location>
</feature>
<evidence type="ECO:0000313" key="9">
    <source>
        <dbReference type="EMBL" id="VVT51815.1"/>
    </source>
</evidence>
<dbReference type="GO" id="GO:0005802">
    <property type="term" value="C:trans-Golgi network"/>
    <property type="evidence" value="ECO:0007669"/>
    <property type="project" value="TreeGrafter"/>
</dbReference>
<dbReference type="Pfam" id="PF04893">
    <property type="entry name" value="Yip1"/>
    <property type="match status" value="1"/>
</dbReference>
<feature type="compositionally biased region" description="Low complexity" evidence="7">
    <location>
        <begin position="67"/>
        <end position="82"/>
    </location>
</feature>
<dbReference type="InterPro" id="IPR006977">
    <property type="entry name" value="Yip1_dom"/>
</dbReference>
<feature type="region of interest" description="Disordered" evidence="7">
    <location>
        <begin position="1"/>
        <end position="25"/>
    </location>
</feature>
<dbReference type="GO" id="GO:0000139">
    <property type="term" value="C:Golgi membrane"/>
    <property type="evidence" value="ECO:0007669"/>
    <property type="project" value="UniProtKB-SubCell"/>
</dbReference>
<dbReference type="GO" id="GO:0006888">
    <property type="term" value="P:endoplasmic reticulum to Golgi vesicle-mediated transport"/>
    <property type="evidence" value="ECO:0007669"/>
    <property type="project" value="InterPro"/>
</dbReference>
<keyword evidence="4 6" id="KW-1133">Transmembrane helix</keyword>
<feature type="transmembrane region" description="Helical" evidence="6">
    <location>
        <begin position="208"/>
        <end position="229"/>
    </location>
</feature>
<sequence>MTNVWKAPADIDDDDDNLLIDDSDGSDLEVSGLGNSRTNNYSNQGFIQPDHQIESDIPATPAPKSVPTNPTTSANAAAASSSFMSNQPPPAYSLDSAFTTTTGDRVEQRRFMGGDTLDEPVTATLMRDVRGVGHRLRQVIWYSPATSLREARGLDPEAAGGFGYDPNAAASAAHLTRQEWDLWGPLVFCLVIAVAMSMLAPNHQASEVFSGVFVLVWLGQMVVTLNIRLLGGNILFFHAMCVTGYCLFPLVIAAIISACVGSYLVRIIADTILVAWAIFSATMGLKHSGVLPSRVFLAMYPVGLFYTGLGWLCVIT</sequence>
<dbReference type="EMBL" id="CABVLU010000002">
    <property type="protein sequence ID" value="VVT51815.1"/>
    <property type="molecule type" value="Genomic_DNA"/>
</dbReference>
<evidence type="ECO:0000256" key="7">
    <source>
        <dbReference type="SAM" id="MobiDB-lite"/>
    </source>
</evidence>
<reference evidence="9 10" key="1">
    <citation type="submission" date="2019-09" db="EMBL/GenBank/DDBJ databases">
        <authorList>
            <person name="Brejova B."/>
        </authorList>
    </citation>
    <scope>NUCLEOTIDE SEQUENCE [LARGE SCALE GENOMIC DNA]</scope>
</reference>
<name>A0A5E8BQL4_9ASCO</name>
<feature type="transmembrane region" description="Helical" evidence="6">
    <location>
        <begin position="295"/>
        <end position="315"/>
    </location>
</feature>
<keyword evidence="3 6" id="KW-0812">Transmembrane</keyword>
<protein>
    <recommendedName>
        <fullName evidence="6">Protein YIP</fullName>
    </recommendedName>
</protein>
<accession>A0A5E8BQL4</accession>
<evidence type="ECO:0000256" key="6">
    <source>
        <dbReference type="RuleBase" id="RU361264"/>
    </source>
</evidence>
<evidence type="ECO:0000256" key="3">
    <source>
        <dbReference type="ARBA" id="ARBA00022692"/>
    </source>
</evidence>
<dbReference type="RefSeq" id="XP_031853831.1">
    <property type="nucleotide sequence ID" value="XM_031997940.1"/>
</dbReference>
<dbReference type="PANTHER" id="PTHR21236">
    <property type="entry name" value="GOLGI MEMBRANE PROTEIN YIP1"/>
    <property type="match status" value="1"/>
</dbReference>
<evidence type="ECO:0000256" key="5">
    <source>
        <dbReference type="ARBA" id="ARBA00023136"/>
    </source>
</evidence>
<feature type="compositionally biased region" description="Acidic residues" evidence="7">
    <location>
        <begin position="10"/>
        <end position="25"/>
    </location>
</feature>
<feature type="region of interest" description="Disordered" evidence="7">
    <location>
        <begin position="54"/>
        <end position="97"/>
    </location>
</feature>
<keyword evidence="10" id="KW-1185">Reference proteome</keyword>
<comment type="subcellular location">
    <subcellularLocation>
        <location evidence="6">Golgi apparatus membrane</location>
        <topology evidence="6">Multi-pass membrane protein</topology>
    </subcellularLocation>
    <subcellularLocation>
        <location evidence="1">Membrane</location>
        <topology evidence="1">Multi-pass membrane protein</topology>
    </subcellularLocation>
</comment>
<dbReference type="AlphaFoldDB" id="A0A5E8BQL4"/>
<proteinExistence type="inferred from homology"/>